<dbReference type="GO" id="GO:0005739">
    <property type="term" value="C:mitochondrion"/>
    <property type="evidence" value="ECO:0007669"/>
    <property type="project" value="UniProtKB-SubCell"/>
</dbReference>
<dbReference type="Pfam" id="PF01636">
    <property type="entry name" value="APH"/>
    <property type="match status" value="1"/>
</dbReference>
<dbReference type="EMBL" id="JAPDHF010000004">
    <property type="protein sequence ID" value="KAJ4019673.1"/>
    <property type="molecule type" value="Genomic_DNA"/>
</dbReference>
<evidence type="ECO:0000256" key="3">
    <source>
        <dbReference type="ARBA" id="ARBA00016197"/>
    </source>
</evidence>
<evidence type="ECO:0000256" key="6">
    <source>
        <dbReference type="ARBA" id="ARBA00031849"/>
    </source>
</evidence>
<reference evidence="8" key="1">
    <citation type="submission" date="2022-10" db="EMBL/GenBank/DDBJ databases">
        <title>Fusarium specimens isolated from Avocado Roots.</title>
        <authorList>
            <person name="Stajich J."/>
            <person name="Roper C."/>
            <person name="Heimlech-Rivalta G."/>
        </authorList>
    </citation>
    <scope>NUCLEOTIDE SEQUENCE</scope>
    <source>
        <strain evidence="8">CF00143</strain>
    </source>
</reference>
<evidence type="ECO:0000259" key="7">
    <source>
        <dbReference type="Pfam" id="PF01636"/>
    </source>
</evidence>
<proteinExistence type="inferred from homology"/>
<dbReference type="InterPro" id="IPR051035">
    <property type="entry name" value="Mito_inheritance_9"/>
</dbReference>
<evidence type="ECO:0000313" key="8">
    <source>
        <dbReference type="EMBL" id="KAJ4019673.1"/>
    </source>
</evidence>
<evidence type="ECO:0000256" key="5">
    <source>
        <dbReference type="ARBA" id="ARBA00023128"/>
    </source>
</evidence>
<evidence type="ECO:0000313" key="9">
    <source>
        <dbReference type="Proteomes" id="UP001152130"/>
    </source>
</evidence>
<dbReference type="InterPro" id="IPR011009">
    <property type="entry name" value="Kinase-like_dom_sf"/>
</dbReference>
<dbReference type="Proteomes" id="UP001152130">
    <property type="component" value="Unassembled WGS sequence"/>
</dbReference>
<dbReference type="PANTHER" id="PTHR36091">
    <property type="entry name" value="ALTERED INHERITANCE OF MITOCHONDRIA PROTEIN 9, MITOCHONDRIAL"/>
    <property type="match status" value="1"/>
</dbReference>
<comment type="similarity">
    <text evidence="2">Belongs to the AIM9 family.</text>
</comment>
<evidence type="ECO:0000256" key="4">
    <source>
        <dbReference type="ARBA" id="ARBA00022946"/>
    </source>
</evidence>
<dbReference type="Gene3D" id="3.90.1200.10">
    <property type="match status" value="1"/>
</dbReference>
<keyword evidence="5" id="KW-0496">Mitochondrion</keyword>
<feature type="domain" description="Aminoglycoside phosphotransferase" evidence="7">
    <location>
        <begin position="70"/>
        <end position="345"/>
    </location>
</feature>
<dbReference type="AlphaFoldDB" id="A0A9W8PYH8"/>
<accession>A0A9W8PYH8</accession>
<protein>
    <recommendedName>
        <fullName evidence="3">Altered inheritance of mitochondria protein 9, mitochondrial</fullName>
    </recommendedName>
    <alternativeName>
        <fullName evidence="6">Found in mitochondrial proteome protein 29</fullName>
    </alternativeName>
</protein>
<keyword evidence="9" id="KW-1185">Reference proteome</keyword>
<comment type="caution">
    <text evidence="8">The sequence shown here is derived from an EMBL/GenBank/DDBJ whole genome shotgun (WGS) entry which is preliminary data.</text>
</comment>
<organism evidence="8 9">
    <name type="scientific">Fusarium irregulare</name>
    <dbReference type="NCBI Taxonomy" id="2494466"/>
    <lineage>
        <taxon>Eukaryota</taxon>
        <taxon>Fungi</taxon>
        <taxon>Dikarya</taxon>
        <taxon>Ascomycota</taxon>
        <taxon>Pezizomycotina</taxon>
        <taxon>Sordariomycetes</taxon>
        <taxon>Hypocreomycetidae</taxon>
        <taxon>Hypocreales</taxon>
        <taxon>Nectriaceae</taxon>
        <taxon>Fusarium</taxon>
        <taxon>Fusarium incarnatum-equiseti species complex</taxon>
    </lineage>
</organism>
<name>A0A9W8PYH8_9HYPO</name>
<sequence>MDQTAANSKPSRVSHGHNHVNTLADHHLCWKNNDSSGFLDPVWPREPDIQVARKLALEHLPADLFSDARISPFAQGAFHRLYCLSSDHTTAEYLMRVALPVDPFFKTESEVATMDYIRRNSSIPVPEVIAYASSASNELTFEWILMGRVPGVPLEQVWDTMPFQVKVDLTVELARSLKELRERPFPMLGSIYYADVWNQVDYMPTLGPDAGIDGTFVIGRMVSTRFFRDKRLLLRPNRGPFTTARELATSQASLLARRIQHLSPSPGTEYYCEADEMLADDGAEVLETVDRLVEVVPRIYSETDDPEDIKVLWHDDISLMNVLVNPETYKIVGIVDWESVSIVPALETEDGVPHFLQGIDVQEPPPVGSLPPEEEEAMVEIRQDWELVLLRRKYAEIAGPMYSSSPGADARIDLKGGLSRSLANFEDRWTSARYWLRQNFGTSA</sequence>
<gene>
    <name evidence="8" type="ORF">NW766_003431</name>
</gene>
<dbReference type="PANTHER" id="PTHR36091:SF1">
    <property type="entry name" value="ALTERED INHERITANCE OF MITOCHONDRIA PROTEIN 9, MITOCHONDRIAL"/>
    <property type="match status" value="1"/>
</dbReference>
<keyword evidence="4" id="KW-0809">Transit peptide</keyword>
<dbReference type="InterPro" id="IPR002575">
    <property type="entry name" value="Aminoglycoside_PTrfase"/>
</dbReference>
<dbReference type="SUPFAM" id="SSF56112">
    <property type="entry name" value="Protein kinase-like (PK-like)"/>
    <property type="match status" value="1"/>
</dbReference>
<comment type="subcellular location">
    <subcellularLocation>
        <location evidence="1">Mitochondrion</location>
    </subcellularLocation>
</comment>
<evidence type="ECO:0000256" key="2">
    <source>
        <dbReference type="ARBA" id="ARBA00005543"/>
    </source>
</evidence>
<evidence type="ECO:0000256" key="1">
    <source>
        <dbReference type="ARBA" id="ARBA00004173"/>
    </source>
</evidence>
<dbReference type="OrthoDB" id="2831558at2759"/>